<dbReference type="Proteomes" id="UP001221558">
    <property type="component" value="Chromosome"/>
</dbReference>
<dbReference type="Pfam" id="PF06026">
    <property type="entry name" value="Rib_5-P_isom_A"/>
    <property type="match status" value="1"/>
</dbReference>
<dbReference type="PANTHER" id="PTHR11934:SF0">
    <property type="entry name" value="RIBOSE-5-PHOSPHATE ISOMERASE"/>
    <property type="match status" value="1"/>
</dbReference>
<name>A0ABY7WM73_9SPHI</name>
<dbReference type="NCBIfam" id="TIGR00021">
    <property type="entry name" value="rpiA"/>
    <property type="match status" value="1"/>
</dbReference>
<protein>
    <recommendedName>
        <fullName evidence="2">Ribose 5-phosphate isomerase A</fullName>
        <ecNumber evidence="2">5.3.1.6</ecNumber>
    </recommendedName>
</protein>
<keyword evidence="4" id="KW-1185">Reference proteome</keyword>
<accession>A0ABY7WM73</accession>
<organism evidence="3 4">
    <name type="scientific">Sphingobacterium oryzagri</name>
    <dbReference type="NCBI Taxonomy" id="3025669"/>
    <lineage>
        <taxon>Bacteria</taxon>
        <taxon>Pseudomonadati</taxon>
        <taxon>Bacteroidota</taxon>
        <taxon>Sphingobacteriia</taxon>
        <taxon>Sphingobacteriales</taxon>
        <taxon>Sphingobacteriaceae</taxon>
        <taxon>Sphingobacterium</taxon>
    </lineage>
</organism>
<dbReference type="RefSeq" id="WP_274269416.1">
    <property type="nucleotide sequence ID" value="NZ_CP117880.1"/>
</dbReference>
<dbReference type="PANTHER" id="PTHR11934">
    <property type="entry name" value="RIBOSE-5-PHOSPHATE ISOMERASE"/>
    <property type="match status" value="1"/>
</dbReference>
<reference evidence="3 4" key="1">
    <citation type="submission" date="2023-02" db="EMBL/GenBank/DDBJ databases">
        <title>Genome sequence of Sphingobacterium sp. KACC 22765.</title>
        <authorList>
            <person name="Kim S."/>
            <person name="Heo J."/>
            <person name="Kwon S.-W."/>
        </authorList>
    </citation>
    <scope>NUCLEOTIDE SEQUENCE [LARGE SCALE GENOMIC DNA]</scope>
    <source>
        <strain evidence="3 4">KACC 22765</strain>
    </source>
</reference>
<dbReference type="InterPro" id="IPR004788">
    <property type="entry name" value="Ribose5P_isomerase_type_A"/>
</dbReference>
<dbReference type="GO" id="GO:0004751">
    <property type="term" value="F:ribose-5-phosphate isomerase activity"/>
    <property type="evidence" value="ECO:0007669"/>
    <property type="project" value="UniProtKB-EC"/>
</dbReference>
<dbReference type="Gene3D" id="3.30.70.260">
    <property type="match status" value="1"/>
</dbReference>
<gene>
    <name evidence="3" type="primary">rpiA</name>
    <name evidence="3" type="ORF">PQ465_10130</name>
</gene>
<dbReference type="SUPFAM" id="SSF100950">
    <property type="entry name" value="NagB/RpiA/CoA transferase-like"/>
    <property type="match status" value="1"/>
</dbReference>
<evidence type="ECO:0000313" key="3">
    <source>
        <dbReference type="EMBL" id="WDF70712.1"/>
    </source>
</evidence>
<dbReference type="InterPro" id="IPR037171">
    <property type="entry name" value="NagB/RpiA_transferase-like"/>
</dbReference>
<dbReference type="Gene3D" id="3.40.50.1360">
    <property type="match status" value="1"/>
</dbReference>
<dbReference type="CDD" id="cd01398">
    <property type="entry name" value="RPI_A"/>
    <property type="match status" value="1"/>
</dbReference>
<dbReference type="EC" id="5.3.1.6" evidence="2"/>
<keyword evidence="1 3" id="KW-0413">Isomerase</keyword>
<evidence type="ECO:0000256" key="1">
    <source>
        <dbReference type="ARBA" id="ARBA00023235"/>
    </source>
</evidence>
<evidence type="ECO:0000313" key="4">
    <source>
        <dbReference type="Proteomes" id="UP001221558"/>
    </source>
</evidence>
<dbReference type="EMBL" id="CP117880">
    <property type="protein sequence ID" value="WDF70712.1"/>
    <property type="molecule type" value="Genomic_DNA"/>
</dbReference>
<proteinExistence type="predicted"/>
<dbReference type="SUPFAM" id="SSF75445">
    <property type="entry name" value="D-ribose-5-phosphate isomerase (RpiA), lid domain"/>
    <property type="match status" value="1"/>
</dbReference>
<evidence type="ECO:0000256" key="2">
    <source>
        <dbReference type="NCBIfam" id="TIGR00021"/>
    </source>
</evidence>
<sequence>MPDLKKKVATAALAYIKPRQVIGLGAGSTINHLINGIQQAISFQSTLTFVTPCAETERQLVRHGLVCINSDNLAKIDLYFDSCDQVDAQLNALKSGGGIHANEKICAAMADDFYLLVDRSKLVATLSNDFPLCIEVLPKALCWLVEQIERRYEAYGAKVAIRESPKSTGPIRTDNGNFLADVFFQRLPELAVLNTEIKQFPGLVEHSLFYQLATHMLVADEDTVQLLPAK</sequence>